<evidence type="ECO:0000256" key="1">
    <source>
        <dbReference type="ARBA" id="ARBA00004383"/>
    </source>
</evidence>
<dbReference type="PATRIC" id="fig|1353533.3.peg.4623"/>
<feature type="domain" description="TonB C-terminal" evidence="11">
    <location>
        <begin position="30"/>
        <end position="127"/>
    </location>
</feature>
<dbReference type="EMBL" id="AUSV01000133">
    <property type="protein sequence ID" value="ESP90813.1"/>
    <property type="molecule type" value="Genomic_DNA"/>
</dbReference>
<keyword evidence="3" id="KW-0813">Transport</keyword>
<evidence type="ECO:0000256" key="10">
    <source>
        <dbReference type="SAM" id="SignalP"/>
    </source>
</evidence>
<evidence type="ECO:0000256" key="3">
    <source>
        <dbReference type="ARBA" id="ARBA00022448"/>
    </source>
</evidence>
<evidence type="ECO:0000259" key="11">
    <source>
        <dbReference type="PROSITE" id="PS52015"/>
    </source>
</evidence>
<dbReference type="InterPro" id="IPR037682">
    <property type="entry name" value="TonB_C"/>
</dbReference>
<organism evidence="12 13">
    <name type="scientific">Pseudoalteromonas luteoviolacea (strain 2ta16)</name>
    <dbReference type="NCBI Taxonomy" id="1353533"/>
    <lineage>
        <taxon>Bacteria</taxon>
        <taxon>Pseudomonadati</taxon>
        <taxon>Pseudomonadota</taxon>
        <taxon>Gammaproteobacteria</taxon>
        <taxon>Alteromonadales</taxon>
        <taxon>Pseudoalteromonadaceae</taxon>
        <taxon>Pseudoalteromonas</taxon>
    </lineage>
</organism>
<evidence type="ECO:0000256" key="8">
    <source>
        <dbReference type="ARBA" id="ARBA00022989"/>
    </source>
</evidence>
<evidence type="ECO:0000256" key="4">
    <source>
        <dbReference type="ARBA" id="ARBA00022475"/>
    </source>
</evidence>
<evidence type="ECO:0000256" key="5">
    <source>
        <dbReference type="ARBA" id="ARBA00022519"/>
    </source>
</evidence>
<sequence>MKFISIMLIAAFSFQASASLNSDSSEQSSGEFVDAVPIDKPAAIFPRQAAERGREGWVQLSYVVNEKGEVESAVVERSSGDASFERSALNAVNKWQFKPAMQNNKPVKQCKNQVQLTFFMPEDYRGVSRPFLNRYKKIVSKIDKNDLDSVPQLFREMEERKLRNFTEDSYFWVAKARYYAAKNDRVNELRAIVRVIQFNDGHVPDEMYIAYLSRAIVLNMEQNKLTYALSLFDRLSELPGAEASAKKLAPYIDRVHALVEDESKLIWVKGEITRSLWRHKLARNAFTISDIKGDLTSLEIRCDNHYSKYEVQPQKQWSIPSSWQGCQVYIHGNKGAHFSLVETSQVKKDLTNKKV</sequence>
<dbReference type="SUPFAM" id="SSF74653">
    <property type="entry name" value="TolA/TonB C-terminal domain"/>
    <property type="match status" value="1"/>
</dbReference>
<evidence type="ECO:0000256" key="2">
    <source>
        <dbReference type="ARBA" id="ARBA00006555"/>
    </source>
</evidence>
<evidence type="ECO:0000256" key="6">
    <source>
        <dbReference type="ARBA" id="ARBA00022692"/>
    </source>
</evidence>
<keyword evidence="8" id="KW-1133">Transmembrane helix</keyword>
<dbReference type="Pfam" id="PF03544">
    <property type="entry name" value="TonB_C"/>
    <property type="match status" value="1"/>
</dbReference>
<dbReference type="NCBIfam" id="TIGR01352">
    <property type="entry name" value="tonB_Cterm"/>
    <property type="match status" value="1"/>
</dbReference>
<keyword evidence="10" id="KW-0732">Signal</keyword>
<proteinExistence type="inferred from homology"/>
<name>V4HM51_PSEL2</name>
<keyword evidence="6" id="KW-0812">Transmembrane</keyword>
<dbReference type="PROSITE" id="PS52015">
    <property type="entry name" value="TONB_CTD"/>
    <property type="match status" value="1"/>
</dbReference>
<dbReference type="AlphaFoldDB" id="V4HM51"/>
<evidence type="ECO:0000313" key="12">
    <source>
        <dbReference type="EMBL" id="ESP90813.1"/>
    </source>
</evidence>
<protein>
    <submittedName>
        <fullName evidence="12">TonB family C-terminal domain protein</fullName>
    </submittedName>
</protein>
<keyword evidence="5" id="KW-0997">Cell inner membrane</keyword>
<evidence type="ECO:0000313" key="13">
    <source>
        <dbReference type="Proteomes" id="UP000017820"/>
    </source>
</evidence>
<evidence type="ECO:0000256" key="9">
    <source>
        <dbReference type="ARBA" id="ARBA00023136"/>
    </source>
</evidence>
<dbReference type="GO" id="GO:0055085">
    <property type="term" value="P:transmembrane transport"/>
    <property type="evidence" value="ECO:0007669"/>
    <property type="project" value="InterPro"/>
</dbReference>
<comment type="caution">
    <text evidence="12">The sequence shown here is derived from an EMBL/GenBank/DDBJ whole genome shotgun (WGS) entry which is preliminary data.</text>
</comment>
<accession>V4HM51</accession>
<dbReference type="RefSeq" id="WP_023401459.1">
    <property type="nucleotide sequence ID" value="NZ_AUSV01000133.1"/>
</dbReference>
<comment type="subcellular location">
    <subcellularLocation>
        <location evidence="1">Cell inner membrane</location>
        <topology evidence="1">Single-pass membrane protein</topology>
        <orientation evidence="1">Periplasmic side</orientation>
    </subcellularLocation>
</comment>
<dbReference type="Gene3D" id="3.30.1150.10">
    <property type="match status" value="1"/>
</dbReference>
<feature type="chain" id="PRO_5004718629" evidence="10">
    <location>
        <begin position="19"/>
        <end position="355"/>
    </location>
</feature>
<dbReference type="PANTHER" id="PTHR33446">
    <property type="entry name" value="PROTEIN TONB-RELATED"/>
    <property type="match status" value="1"/>
</dbReference>
<keyword evidence="4" id="KW-1003">Cell membrane</keyword>
<reference evidence="12 13" key="1">
    <citation type="submission" date="2013-07" db="EMBL/GenBank/DDBJ databases">
        <title>Draft genome sequence of Pseudoalteromonas luteoviolacea 2ta16.</title>
        <authorList>
            <person name="Allen E.E."/>
            <person name="Azam F."/>
            <person name="Podell S."/>
        </authorList>
    </citation>
    <scope>NUCLEOTIDE SEQUENCE [LARGE SCALE GENOMIC DNA]</scope>
    <source>
        <strain evidence="12 13">2ta16</strain>
    </source>
</reference>
<keyword evidence="7" id="KW-0653">Protein transport</keyword>
<comment type="similarity">
    <text evidence="2">Belongs to the TonB family.</text>
</comment>
<dbReference type="InterPro" id="IPR051045">
    <property type="entry name" value="TonB-dependent_transducer"/>
</dbReference>
<gene>
    <name evidence="12" type="ORF">PL2TA16_01204</name>
</gene>
<evidence type="ECO:0000256" key="7">
    <source>
        <dbReference type="ARBA" id="ARBA00022927"/>
    </source>
</evidence>
<dbReference type="Proteomes" id="UP000017820">
    <property type="component" value="Unassembled WGS sequence"/>
</dbReference>
<dbReference type="GO" id="GO:0005886">
    <property type="term" value="C:plasma membrane"/>
    <property type="evidence" value="ECO:0007669"/>
    <property type="project" value="UniProtKB-SubCell"/>
</dbReference>
<feature type="signal peptide" evidence="10">
    <location>
        <begin position="1"/>
        <end position="18"/>
    </location>
</feature>
<dbReference type="InterPro" id="IPR006260">
    <property type="entry name" value="TonB/TolA_C"/>
</dbReference>
<keyword evidence="9" id="KW-0472">Membrane</keyword>
<dbReference type="GO" id="GO:0015031">
    <property type="term" value="P:protein transport"/>
    <property type="evidence" value="ECO:0007669"/>
    <property type="project" value="UniProtKB-KW"/>
</dbReference>